<dbReference type="PATRIC" id="fig|1230454.4.peg.7"/>
<accession>M0PP37</accession>
<comment type="caution">
    <text evidence="4">The sequence shown here is derived from an EMBL/GenBank/DDBJ whole genome shotgun (WGS) entry which is preliminary data.</text>
</comment>
<protein>
    <recommendedName>
        <fullName evidence="3">CARDB domain-containing protein</fullName>
    </recommendedName>
</protein>
<feature type="region of interest" description="Disordered" evidence="1">
    <location>
        <begin position="78"/>
        <end position="99"/>
    </location>
</feature>
<dbReference type="AlphaFoldDB" id="M0PP37"/>
<feature type="domain" description="CARDB" evidence="3">
    <location>
        <begin position="6"/>
        <end position="73"/>
    </location>
</feature>
<organism evidence="4 5">
    <name type="scientific">Halorubrum aidingense JCM 13560</name>
    <dbReference type="NCBI Taxonomy" id="1230454"/>
    <lineage>
        <taxon>Archaea</taxon>
        <taxon>Methanobacteriati</taxon>
        <taxon>Methanobacteriota</taxon>
        <taxon>Stenosarchaea group</taxon>
        <taxon>Halobacteria</taxon>
        <taxon>Halobacteriales</taxon>
        <taxon>Haloferacaceae</taxon>
        <taxon>Halorubrum</taxon>
    </lineage>
</organism>
<dbReference type="OrthoDB" id="330609at2157"/>
<feature type="transmembrane region" description="Helical" evidence="2">
    <location>
        <begin position="105"/>
        <end position="125"/>
    </location>
</feature>
<reference evidence="4 5" key="1">
    <citation type="journal article" date="2014" name="PLoS Genet.">
        <title>Phylogenetically driven sequencing of extremely halophilic archaea reveals strategies for static and dynamic osmo-response.</title>
        <authorList>
            <person name="Becker E.A."/>
            <person name="Seitzer P.M."/>
            <person name="Tritt A."/>
            <person name="Larsen D."/>
            <person name="Krusor M."/>
            <person name="Yao A.I."/>
            <person name="Wu D."/>
            <person name="Madern D."/>
            <person name="Eisen J.A."/>
            <person name="Darling A.E."/>
            <person name="Facciotti M.T."/>
        </authorList>
    </citation>
    <scope>NUCLEOTIDE SEQUENCE [LARGE SCALE GENOMIC DNA]</scope>
    <source>
        <strain evidence="4 5">JCM 13560</strain>
    </source>
</reference>
<keyword evidence="5" id="KW-1185">Reference proteome</keyword>
<dbReference type="InterPro" id="IPR011635">
    <property type="entry name" value="CARDB"/>
</dbReference>
<evidence type="ECO:0000313" key="5">
    <source>
        <dbReference type="Proteomes" id="UP000011575"/>
    </source>
</evidence>
<keyword evidence="2" id="KW-0812">Transmembrane</keyword>
<evidence type="ECO:0000256" key="2">
    <source>
        <dbReference type="SAM" id="Phobius"/>
    </source>
</evidence>
<evidence type="ECO:0000256" key="1">
    <source>
        <dbReference type="SAM" id="MobiDB-lite"/>
    </source>
</evidence>
<sequence length="128" mass="13424">MSHDPIQTGEAFTIEAVVENPGEINGTKRVNLTLFDEVVDRQEVTLSPGERRTVSFDRQIASPGNYTAQVGNESVSLTVVGEPSSGPPTSDPTETSSVGGGGVSLASFAAILTVIATVVTGFFLVRRE</sequence>
<keyword evidence="2" id="KW-1133">Transmembrane helix</keyword>
<dbReference type="Proteomes" id="UP000011575">
    <property type="component" value="Unassembled WGS sequence"/>
</dbReference>
<keyword evidence="2" id="KW-0472">Membrane</keyword>
<dbReference type="InterPro" id="IPR013783">
    <property type="entry name" value="Ig-like_fold"/>
</dbReference>
<proteinExistence type="predicted"/>
<dbReference type="Gene3D" id="2.60.40.10">
    <property type="entry name" value="Immunoglobulins"/>
    <property type="match status" value="1"/>
</dbReference>
<dbReference type="Pfam" id="PF07705">
    <property type="entry name" value="CARDB"/>
    <property type="match status" value="1"/>
</dbReference>
<evidence type="ECO:0000313" key="4">
    <source>
        <dbReference type="EMBL" id="EMA70630.1"/>
    </source>
</evidence>
<name>M0PP37_9EURY</name>
<evidence type="ECO:0000259" key="3">
    <source>
        <dbReference type="Pfam" id="PF07705"/>
    </source>
</evidence>
<gene>
    <name evidence="4" type="ORF">C461_00037</name>
</gene>
<dbReference type="EMBL" id="AOJI01000002">
    <property type="protein sequence ID" value="EMA70630.1"/>
    <property type="molecule type" value="Genomic_DNA"/>
</dbReference>